<gene>
    <name evidence="1" type="ORF">ACFSVM_24705</name>
</gene>
<proteinExistence type="predicted"/>
<dbReference type="EMBL" id="JBHUMJ010000011">
    <property type="protein sequence ID" value="MFD2703640.1"/>
    <property type="molecule type" value="Genomic_DNA"/>
</dbReference>
<protein>
    <submittedName>
        <fullName evidence="1">Uncharacterized protein</fullName>
    </submittedName>
</protein>
<dbReference type="RefSeq" id="WP_379265139.1">
    <property type="nucleotide sequence ID" value="NZ_JBHUMJ010000011.1"/>
</dbReference>
<organism evidence="1 2">
    <name type="scientific">Paenibacillus shunpengii</name>
    <dbReference type="NCBI Taxonomy" id="2054424"/>
    <lineage>
        <taxon>Bacteria</taxon>
        <taxon>Bacillati</taxon>
        <taxon>Bacillota</taxon>
        <taxon>Bacilli</taxon>
        <taxon>Bacillales</taxon>
        <taxon>Paenibacillaceae</taxon>
        <taxon>Paenibacillus</taxon>
    </lineage>
</organism>
<keyword evidence="2" id="KW-1185">Reference proteome</keyword>
<evidence type="ECO:0000313" key="1">
    <source>
        <dbReference type="EMBL" id="MFD2703640.1"/>
    </source>
</evidence>
<name>A0ABW5SYF3_9BACL</name>
<evidence type="ECO:0000313" key="2">
    <source>
        <dbReference type="Proteomes" id="UP001597540"/>
    </source>
</evidence>
<accession>A0ABW5SYF3</accession>
<sequence length="44" mass="5028">MRQIVEFLMNSDQMDIGLAIVDSEAKILFLNTTMNTWYTVTSGE</sequence>
<reference evidence="2" key="1">
    <citation type="journal article" date="2019" name="Int. J. Syst. Evol. Microbiol.">
        <title>The Global Catalogue of Microorganisms (GCM) 10K type strain sequencing project: providing services to taxonomists for standard genome sequencing and annotation.</title>
        <authorList>
            <consortium name="The Broad Institute Genomics Platform"/>
            <consortium name="The Broad Institute Genome Sequencing Center for Infectious Disease"/>
            <person name="Wu L."/>
            <person name="Ma J."/>
        </authorList>
    </citation>
    <scope>NUCLEOTIDE SEQUENCE [LARGE SCALE GENOMIC DNA]</scope>
    <source>
        <strain evidence="2">KCTC 33849</strain>
    </source>
</reference>
<comment type="caution">
    <text evidence="1">The sequence shown here is derived from an EMBL/GenBank/DDBJ whole genome shotgun (WGS) entry which is preliminary data.</text>
</comment>
<dbReference type="Proteomes" id="UP001597540">
    <property type="component" value="Unassembled WGS sequence"/>
</dbReference>